<dbReference type="SMART" id="SM00324">
    <property type="entry name" value="RhoGAP"/>
    <property type="match status" value="1"/>
</dbReference>
<dbReference type="SUPFAM" id="SSF48350">
    <property type="entry name" value="GTPase activation domain, GAP"/>
    <property type="match status" value="1"/>
</dbReference>
<dbReference type="RefSeq" id="XP_014664983.1">
    <property type="nucleotide sequence ID" value="XM_014809497.1"/>
</dbReference>
<reference evidence="8 9" key="1">
    <citation type="submission" date="2025-05" db="UniProtKB">
        <authorList>
            <consortium name="RefSeq"/>
        </authorList>
    </citation>
    <scope>IDENTIFICATION</scope>
</reference>
<feature type="region of interest" description="Disordered" evidence="4">
    <location>
        <begin position="208"/>
        <end position="228"/>
    </location>
</feature>
<feature type="domain" description="Rho-GAP" evidence="6">
    <location>
        <begin position="401"/>
        <end position="581"/>
    </location>
</feature>
<keyword evidence="7" id="KW-1185">Reference proteome</keyword>
<feature type="region of interest" description="Disordered" evidence="4">
    <location>
        <begin position="288"/>
        <end position="312"/>
    </location>
</feature>
<evidence type="ECO:0000313" key="8">
    <source>
        <dbReference type="RefSeq" id="XP_014664983.1"/>
    </source>
</evidence>
<dbReference type="Pfam" id="PF00130">
    <property type="entry name" value="C1_1"/>
    <property type="match status" value="1"/>
</dbReference>
<keyword evidence="1" id="KW-0479">Metal-binding</keyword>
<evidence type="ECO:0000256" key="3">
    <source>
        <dbReference type="SAM" id="Coils"/>
    </source>
</evidence>
<keyword evidence="3" id="KW-0175">Coiled coil</keyword>
<dbReference type="Pfam" id="PF00620">
    <property type="entry name" value="RhoGAP"/>
    <property type="match status" value="1"/>
</dbReference>
<evidence type="ECO:0000313" key="9">
    <source>
        <dbReference type="RefSeq" id="XP_014664984.1"/>
    </source>
</evidence>
<feature type="coiled-coil region" evidence="3">
    <location>
        <begin position="44"/>
        <end position="113"/>
    </location>
</feature>
<dbReference type="SUPFAM" id="SSF57889">
    <property type="entry name" value="Cysteine-rich domain"/>
    <property type="match status" value="1"/>
</dbReference>
<dbReference type="Gene3D" id="1.10.555.10">
    <property type="entry name" value="Rho GTPase activation protein"/>
    <property type="match status" value="1"/>
</dbReference>
<keyword evidence="2" id="KW-0862">Zinc</keyword>
<gene>
    <name evidence="8 9" type="primary">LOC106807212</name>
</gene>
<accession>A0ABM1DYG2</accession>
<feature type="region of interest" description="Disordered" evidence="4">
    <location>
        <begin position="629"/>
        <end position="659"/>
    </location>
</feature>
<dbReference type="PANTHER" id="PTHR46199:SF3">
    <property type="entry name" value="RAC GTPASE-ACTIVATING PROTEIN 1"/>
    <property type="match status" value="1"/>
</dbReference>
<evidence type="ECO:0000256" key="4">
    <source>
        <dbReference type="SAM" id="MobiDB-lite"/>
    </source>
</evidence>
<evidence type="ECO:0000256" key="2">
    <source>
        <dbReference type="ARBA" id="ARBA00022833"/>
    </source>
</evidence>
<evidence type="ECO:0000259" key="6">
    <source>
        <dbReference type="PROSITE" id="PS50238"/>
    </source>
</evidence>
<evidence type="ECO:0000259" key="5">
    <source>
        <dbReference type="PROSITE" id="PS50081"/>
    </source>
</evidence>
<protein>
    <submittedName>
        <fullName evidence="8 9">Rac GTPase-activating protein 1-like</fullName>
    </submittedName>
</protein>
<feature type="compositionally biased region" description="Basic and acidic residues" evidence="4">
    <location>
        <begin position="217"/>
        <end position="227"/>
    </location>
</feature>
<organism evidence="7 8">
    <name type="scientific">Priapulus caudatus</name>
    <name type="common">Priapulid worm</name>
    <dbReference type="NCBI Taxonomy" id="37621"/>
    <lineage>
        <taxon>Eukaryota</taxon>
        <taxon>Metazoa</taxon>
        <taxon>Ecdysozoa</taxon>
        <taxon>Scalidophora</taxon>
        <taxon>Priapulida</taxon>
        <taxon>Priapulimorpha</taxon>
        <taxon>Priapulimorphida</taxon>
        <taxon>Priapulidae</taxon>
        <taxon>Priapulus</taxon>
    </lineage>
</organism>
<dbReference type="PROSITE" id="PS00479">
    <property type="entry name" value="ZF_DAG_PE_1"/>
    <property type="match status" value="1"/>
</dbReference>
<dbReference type="InterPro" id="IPR008936">
    <property type="entry name" value="Rho_GTPase_activation_prot"/>
</dbReference>
<dbReference type="Gene3D" id="3.30.60.20">
    <property type="match status" value="1"/>
</dbReference>
<dbReference type="PROSITE" id="PS50238">
    <property type="entry name" value="RHOGAP"/>
    <property type="match status" value="1"/>
</dbReference>
<dbReference type="Proteomes" id="UP000695022">
    <property type="component" value="Unplaced"/>
</dbReference>
<dbReference type="RefSeq" id="XP_014664984.1">
    <property type="nucleotide sequence ID" value="XM_014809498.1"/>
</dbReference>
<dbReference type="GeneID" id="106807212"/>
<dbReference type="InterPro" id="IPR046349">
    <property type="entry name" value="C1-like_sf"/>
</dbReference>
<feature type="domain" description="Phorbol-ester/DAG-type" evidence="5">
    <location>
        <begin position="330"/>
        <end position="379"/>
    </location>
</feature>
<dbReference type="PROSITE" id="PS50081">
    <property type="entry name" value="ZF_DAG_PE_2"/>
    <property type="match status" value="1"/>
</dbReference>
<dbReference type="CDD" id="cd20821">
    <property type="entry name" value="C1_MgcRacGAP"/>
    <property type="match status" value="1"/>
</dbReference>
<dbReference type="SMART" id="SM00109">
    <property type="entry name" value="C1"/>
    <property type="match status" value="1"/>
</dbReference>
<proteinExistence type="predicted"/>
<evidence type="ECO:0000313" key="7">
    <source>
        <dbReference type="Proteomes" id="UP000695022"/>
    </source>
</evidence>
<dbReference type="InterPro" id="IPR002219">
    <property type="entry name" value="PKC_DAG/PE"/>
</dbReference>
<name>A0ABM1DYG2_PRICU</name>
<dbReference type="PANTHER" id="PTHR46199">
    <property type="entry name" value="RAC GTPASE-ACTIVATING PROTEIN 1"/>
    <property type="match status" value="1"/>
</dbReference>
<feature type="compositionally biased region" description="Polar residues" evidence="4">
    <location>
        <begin position="301"/>
        <end position="312"/>
    </location>
</feature>
<dbReference type="InterPro" id="IPR000198">
    <property type="entry name" value="RhoGAP_dom"/>
</dbReference>
<evidence type="ECO:0000256" key="1">
    <source>
        <dbReference type="ARBA" id="ARBA00022723"/>
    </source>
</evidence>
<sequence>MSSSKLSLVARYDDLLCNTAVLTAGIESEFVSTIQYQDGCWKRLQSVQEQLLDANNLINKLRGEKTTLESKLVHARWQIENEMGKRQKAENEIEKLEEKLSMIRKVMQNSGQNQSEEDRRMTMLTLLDRRPLTAGATYRNQSRVYGAGDRYTGEDMSCASLNSASITGDLLSTSQCSGSDCTNCSELLLTPVVRNTKRVDTTELQVERPHAVSKRRRGEDGEVKQVEQEESLMSKISVVLSDVSDVTDSNPFDFAQLPPRKMFRRSMSESQLSISRSHIDVDEAEEVTPAVAQREGGRCHSATNSPGNSRSSHVIMVSPKSGLHMGLYKVHDFCSKTVFTLETCDPCQGRIKFGKTALKCRDCRIICHERCGSHATVPCIPYRVPTMATAVNSKGVVADYAPLDGARVPGLIVRCVMEVEAKGLSEIGIYRIPGSVKEVKELSDAFMKGKGPQYLAKMSEIHTVCSAIKAFLRDLREPLITYHLWKDFTSAAEKDSVELLVTALNRLPIANRHTLAFMVAHLQNVKRNKATQMTVIGLARIFGPCLVGYSDPNINANAMLMESRLQSAVVELLLRLPHSFWDGVLRTELPPREGTTKTHLTLPPTVAISPRTPDTLPVSHLHSMLGSLRGSSSNATCTKSPGSAPPVNTDSTQRGIGKSQRWSSVKGGKVVKQFFASPQLH</sequence>
<feature type="compositionally biased region" description="Polar residues" evidence="4">
    <location>
        <begin position="629"/>
        <end position="654"/>
    </location>
</feature>